<dbReference type="STRING" id="81858.BST23_12500"/>
<dbReference type="RefSeq" id="WP_083043030.1">
    <property type="nucleotide sequence ID" value="NZ_MVHP01000012.1"/>
</dbReference>
<sequence length="221" mass="23259">MRMMLAVVLAACGLVVVPGPPVHAVPGICPPACDTIPGSAWMVSTAIPLYPVYRWPGLAGLAVTATAPRFAFEQACASPPVVPDPRDHAVAARATVPNPPGDWQLQAQVVHWRGPTAQGGPTAAQTLQLAKTRLRTCQLTAPFVSPSITTDEPDRVAAVISVAGQRVMHHYLLAHPDSSSVVELALWSTVPPRVPWSPVADAQVFDAMAAPLCQAYVGSCR</sequence>
<keyword evidence="1" id="KW-0732">Signal</keyword>
<evidence type="ECO:0000313" key="3">
    <source>
        <dbReference type="Proteomes" id="UP000192772"/>
    </source>
</evidence>
<reference evidence="2 3" key="1">
    <citation type="submission" date="2017-02" db="EMBL/GenBank/DDBJ databases">
        <title>The new phylogeny of genus Mycobacterium.</title>
        <authorList>
            <person name="Tortoli E."/>
            <person name="Trovato A."/>
            <person name="Cirillo D.M."/>
        </authorList>
    </citation>
    <scope>NUCLEOTIDE SEQUENCE [LARGE SCALE GENOMIC DNA]</scope>
    <source>
        <strain evidence="2 3">FI-09383</strain>
    </source>
</reference>
<evidence type="ECO:0000256" key="1">
    <source>
        <dbReference type="SAM" id="SignalP"/>
    </source>
</evidence>
<dbReference type="AlphaFoldDB" id="A0A1X0D235"/>
<organism evidence="2 3">
    <name type="scientific">Mycolicibacterium elephantis</name>
    <dbReference type="NCBI Taxonomy" id="81858"/>
    <lineage>
        <taxon>Bacteria</taxon>
        <taxon>Bacillati</taxon>
        <taxon>Actinomycetota</taxon>
        <taxon>Actinomycetes</taxon>
        <taxon>Mycobacteriales</taxon>
        <taxon>Mycobacteriaceae</taxon>
        <taxon>Mycolicibacterium</taxon>
    </lineage>
</organism>
<feature type="signal peptide" evidence="1">
    <location>
        <begin position="1"/>
        <end position="24"/>
    </location>
</feature>
<comment type="caution">
    <text evidence="2">The sequence shown here is derived from an EMBL/GenBank/DDBJ whole genome shotgun (WGS) entry which is preliminary data.</text>
</comment>
<feature type="chain" id="PRO_5012529617" evidence="1">
    <location>
        <begin position="25"/>
        <end position="221"/>
    </location>
</feature>
<evidence type="ECO:0000313" key="2">
    <source>
        <dbReference type="EMBL" id="ORA65820.1"/>
    </source>
</evidence>
<gene>
    <name evidence="2" type="ORF">BST23_12500</name>
</gene>
<proteinExistence type="predicted"/>
<protein>
    <submittedName>
        <fullName evidence="2">ATPase</fullName>
    </submittedName>
</protein>
<accession>A0A1X0D235</accession>
<dbReference type="OrthoDB" id="4196334at2"/>
<dbReference type="Proteomes" id="UP000192772">
    <property type="component" value="Unassembled WGS sequence"/>
</dbReference>
<name>A0A1X0D235_9MYCO</name>
<dbReference type="EMBL" id="MVHP01000012">
    <property type="protein sequence ID" value="ORA65820.1"/>
    <property type="molecule type" value="Genomic_DNA"/>
</dbReference>